<dbReference type="AlphaFoldDB" id="A0A3B0UDC6"/>
<gene>
    <name evidence="2" type="ORF">MNBD_BACTEROID06-1419</name>
</gene>
<sequence>MFKNSIALFLLVFALALTNQSFAITEPTEPKKTTLETDSAAVADKNRQLSNSTQERPKVKTPTTTTDSKITFWQTEEEVEEDSTSSSALSFNFIYYIIEKFKFQVE</sequence>
<feature type="region of interest" description="Disordered" evidence="1">
    <location>
        <begin position="27"/>
        <end position="67"/>
    </location>
</feature>
<protein>
    <submittedName>
        <fullName evidence="2">Uncharacterized protein</fullName>
    </submittedName>
</protein>
<dbReference type="EMBL" id="UOES01000415">
    <property type="protein sequence ID" value="VAW28518.1"/>
    <property type="molecule type" value="Genomic_DNA"/>
</dbReference>
<proteinExistence type="predicted"/>
<accession>A0A3B0UDC6</accession>
<name>A0A3B0UDC6_9ZZZZ</name>
<organism evidence="2">
    <name type="scientific">hydrothermal vent metagenome</name>
    <dbReference type="NCBI Taxonomy" id="652676"/>
    <lineage>
        <taxon>unclassified sequences</taxon>
        <taxon>metagenomes</taxon>
        <taxon>ecological metagenomes</taxon>
    </lineage>
</organism>
<reference evidence="2" key="1">
    <citation type="submission" date="2018-06" db="EMBL/GenBank/DDBJ databases">
        <authorList>
            <person name="Zhirakovskaya E."/>
        </authorList>
    </citation>
    <scope>NUCLEOTIDE SEQUENCE</scope>
</reference>
<evidence type="ECO:0000313" key="2">
    <source>
        <dbReference type="EMBL" id="VAW28518.1"/>
    </source>
</evidence>
<evidence type="ECO:0000256" key="1">
    <source>
        <dbReference type="SAM" id="MobiDB-lite"/>
    </source>
</evidence>